<proteinExistence type="predicted"/>
<evidence type="ECO:0000313" key="6">
    <source>
        <dbReference type="EMBL" id="GLB42811.1"/>
    </source>
</evidence>
<organism evidence="6 7">
    <name type="scientific">Lyophyllum shimeji</name>
    <name type="common">Hon-shimeji</name>
    <name type="synonym">Tricholoma shimeji</name>
    <dbReference type="NCBI Taxonomy" id="47721"/>
    <lineage>
        <taxon>Eukaryota</taxon>
        <taxon>Fungi</taxon>
        <taxon>Dikarya</taxon>
        <taxon>Basidiomycota</taxon>
        <taxon>Agaricomycotina</taxon>
        <taxon>Agaricomycetes</taxon>
        <taxon>Agaricomycetidae</taxon>
        <taxon>Agaricales</taxon>
        <taxon>Tricholomatineae</taxon>
        <taxon>Lyophyllaceae</taxon>
        <taxon>Lyophyllum</taxon>
    </lineage>
</organism>
<protein>
    <recommendedName>
        <fullName evidence="2">D-arabinono-1,4-lactone oxidase</fullName>
        <ecNumber evidence="2">1.1.3.37</ecNumber>
    </recommendedName>
    <alternativeName>
        <fullName evidence="4">L-galactono-gamma-lactone oxidase</fullName>
    </alternativeName>
</protein>
<dbReference type="OrthoDB" id="371463at2759"/>
<dbReference type="Pfam" id="PF04030">
    <property type="entry name" value="ALO"/>
    <property type="match status" value="1"/>
</dbReference>
<dbReference type="GO" id="GO:0003885">
    <property type="term" value="F:D-arabinono-1,4-lactone oxidase activity"/>
    <property type="evidence" value="ECO:0007669"/>
    <property type="project" value="UniProtKB-EC"/>
</dbReference>
<dbReference type="InterPro" id="IPR016167">
    <property type="entry name" value="FAD-bd_PCMH_sub1"/>
</dbReference>
<dbReference type="EMBL" id="BRPK01000012">
    <property type="protein sequence ID" value="GLB42811.1"/>
    <property type="molecule type" value="Genomic_DNA"/>
</dbReference>
<evidence type="ECO:0000256" key="2">
    <source>
        <dbReference type="ARBA" id="ARBA00013136"/>
    </source>
</evidence>
<dbReference type="InterPro" id="IPR036318">
    <property type="entry name" value="FAD-bd_PCMH-like_sf"/>
</dbReference>
<dbReference type="Gene3D" id="3.30.465.10">
    <property type="match status" value="1"/>
</dbReference>
<dbReference type="PANTHER" id="PTHR43762">
    <property type="entry name" value="L-GULONOLACTONE OXIDASE"/>
    <property type="match status" value="1"/>
</dbReference>
<keyword evidence="3" id="KW-0560">Oxidoreductase</keyword>
<dbReference type="Gene3D" id="1.10.45.10">
    <property type="entry name" value="Vanillyl-alcohol Oxidase, Chain A, domain 4"/>
    <property type="match status" value="1"/>
</dbReference>
<dbReference type="InterPro" id="IPR006094">
    <property type="entry name" value="Oxid_FAD_bind_N"/>
</dbReference>
<dbReference type="PANTHER" id="PTHR43762:SF1">
    <property type="entry name" value="D-ARABINONO-1,4-LACTONE OXIDASE"/>
    <property type="match status" value="1"/>
</dbReference>
<comment type="caution">
    <text evidence="6">The sequence shown here is derived from an EMBL/GenBank/DDBJ whole genome shotgun (WGS) entry which is preliminary data.</text>
</comment>
<dbReference type="InterPro" id="IPR016166">
    <property type="entry name" value="FAD-bd_PCMH"/>
</dbReference>
<dbReference type="SUPFAM" id="SSF56176">
    <property type="entry name" value="FAD-binding/transporter-associated domain-like"/>
    <property type="match status" value="1"/>
</dbReference>
<feature type="domain" description="FAD-binding PCMH-type" evidence="5">
    <location>
        <begin position="139"/>
        <end position="325"/>
    </location>
</feature>
<dbReference type="Gene3D" id="3.30.43.10">
    <property type="entry name" value="Uridine Diphospho-n-acetylenolpyruvylglucosamine Reductase, domain 2"/>
    <property type="match status" value="1"/>
</dbReference>
<evidence type="ECO:0000256" key="3">
    <source>
        <dbReference type="ARBA" id="ARBA00023002"/>
    </source>
</evidence>
<dbReference type="InterPro" id="IPR016171">
    <property type="entry name" value="Vanillyl_alc_oxidase_C-sub2"/>
</dbReference>
<dbReference type="EC" id="1.1.3.37" evidence="2"/>
<reference evidence="6" key="1">
    <citation type="submission" date="2022-07" db="EMBL/GenBank/DDBJ databases">
        <title>The genome of Lyophyllum shimeji provides insight into the initial evolution of ectomycorrhizal fungal genome.</title>
        <authorList>
            <person name="Kobayashi Y."/>
            <person name="Shibata T."/>
            <person name="Hirakawa H."/>
            <person name="Shigenobu S."/>
            <person name="Nishiyama T."/>
            <person name="Yamada A."/>
            <person name="Hasebe M."/>
            <person name="Kawaguchi M."/>
        </authorList>
    </citation>
    <scope>NUCLEOTIDE SEQUENCE</scope>
    <source>
        <strain evidence="6">AT787</strain>
    </source>
</reference>
<accession>A0A9P3PX53</accession>
<gene>
    <name evidence="6" type="ORF">LshimejAT787_1202600</name>
</gene>
<name>A0A9P3PX53_LYOSH</name>
<evidence type="ECO:0000259" key="5">
    <source>
        <dbReference type="PROSITE" id="PS51387"/>
    </source>
</evidence>
<dbReference type="PROSITE" id="PS51387">
    <property type="entry name" value="FAD_PCMH"/>
    <property type="match status" value="1"/>
</dbReference>
<dbReference type="GO" id="GO:0071949">
    <property type="term" value="F:FAD binding"/>
    <property type="evidence" value="ECO:0007669"/>
    <property type="project" value="InterPro"/>
</dbReference>
<dbReference type="InterPro" id="IPR016169">
    <property type="entry name" value="FAD-bd_PCMH_sub2"/>
</dbReference>
<evidence type="ECO:0000256" key="1">
    <source>
        <dbReference type="ARBA" id="ARBA00005083"/>
    </source>
</evidence>
<keyword evidence="7" id="KW-1185">Reference proteome</keyword>
<dbReference type="AlphaFoldDB" id="A0A9P3PX53"/>
<dbReference type="InterPro" id="IPR010031">
    <property type="entry name" value="FAD_lactone_oxidase-like"/>
</dbReference>
<dbReference type="Gene3D" id="3.30.70.2520">
    <property type="match status" value="1"/>
</dbReference>
<evidence type="ECO:0000256" key="4">
    <source>
        <dbReference type="ARBA" id="ARBA00033418"/>
    </source>
</evidence>
<dbReference type="InterPro" id="IPR007173">
    <property type="entry name" value="ALO_C"/>
</dbReference>
<dbReference type="Proteomes" id="UP001063166">
    <property type="component" value="Unassembled WGS sequence"/>
</dbReference>
<comment type="pathway">
    <text evidence="1">Cofactor biosynthesis; D-erythroascorbate biosynthesis; dehydro-D-arabinono-1,4-lactone from D-arabinose: step 2/2.</text>
</comment>
<dbReference type="GO" id="GO:0016020">
    <property type="term" value="C:membrane"/>
    <property type="evidence" value="ECO:0007669"/>
    <property type="project" value="InterPro"/>
</dbReference>
<sequence>MQGSRAFSFTVCSVRSDAQRRASSQGPRHVQEHEPLMPAIDRWSHHIMAYPQPPFSPGKLLAELRSVIDASALPVSEANGVDKSMKSSTHGRLATCPTDDSIMESLRDQVVETLKSYDVFDWIPALVSSRDTAHATSGVNPFPNKLVKPRTLEDIQKVVKDARRKGLKVRVIGAAHSSPPEIILDIPDPDKVVLLSLTNYRGVTVDHKGFATVKAGTNLGQDPGDPDSTLDNSFAKIVDDLGWAIPETGGIIHQTVGGFLQTGSAGGSLVHGFHDAIVGFRLVTGTGEIKILMETDDDPSAFYAAGVSMGLYGIITDVYMQLEPTYLVQGTQQAYDAVPGGSFPPPVDIFGDAKVTTPLPDLNQFFKLPQNEYCRMMWWPQPDFSRVQIWSATRVPRGSTPPTKPYVEITETLQHIAKVILAFLWQATFNGRSEFNGLAAILLNLFVPAGPDNSLTFSDKWYNVLPMDNSVDDLVLPTCFNEIWIDPEHVDAAMQVCRELHIKDPGSIGNFFTEIYTAKESKFWLSPSFSRPKIRLDVNFFQYDTEPGNFLPPWQFYPPELFFVKYWNALDQAGIPYTTHWGKYRPDSQCNVAYLRQQYPNYDKWMKLREEMDPDQMFVTPYWRKHLQIPARNC</sequence>
<evidence type="ECO:0000313" key="7">
    <source>
        <dbReference type="Proteomes" id="UP001063166"/>
    </source>
</evidence>
<dbReference type="Pfam" id="PF01565">
    <property type="entry name" value="FAD_binding_4"/>
    <property type="match status" value="1"/>
</dbReference>